<evidence type="ECO:0000256" key="4">
    <source>
        <dbReference type="ARBA" id="ARBA00022679"/>
    </source>
</evidence>
<feature type="domain" description="Prenyltransferase alpha-alpha toroid" evidence="8">
    <location>
        <begin position="20"/>
        <end position="415"/>
    </location>
</feature>
<dbReference type="PANTHER" id="PTHR11774:SF4">
    <property type="entry name" value="GERANYLGERANYL TRANSFERASE TYPE-1 SUBUNIT BETA"/>
    <property type="match status" value="1"/>
</dbReference>
<dbReference type="EMBL" id="NKHZ01000049">
    <property type="protein sequence ID" value="PNS17783.1"/>
    <property type="molecule type" value="Genomic_DNA"/>
</dbReference>
<reference evidence="9 10" key="1">
    <citation type="submission" date="2017-06" db="EMBL/GenBank/DDBJ databases">
        <title>Draft genome sequence of a variant of Elsinoe murrayae.</title>
        <authorList>
            <person name="Cheng Q."/>
        </authorList>
    </citation>
    <scope>NUCLEOTIDE SEQUENCE [LARGE SCALE GENOMIC DNA]</scope>
    <source>
        <strain evidence="9 10">CQ-2017a</strain>
    </source>
</reference>
<dbReference type="Pfam" id="PF00432">
    <property type="entry name" value="Prenyltrans"/>
    <property type="match status" value="1"/>
</dbReference>
<evidence type="ECO:0000256" key="3">
    <source>
        <dbReference type="ARBA" id="ARBA00022602"/>
    </source>
</evidence>
<dbReference type="GO" id="GO:0046872">
    <property type="term" value="F:metal ion binding"/>
    <property type="evidence" value="ECO:0007669"/>
    <property type="project" value="UniProtKB-KW"/>
</dbReference>
<accession>A0A2K1QSD9</accession>
<evidence type="ECO:0000256" key="7">
    <source>
        <dbReference type="ARBA" id="ARBA00022833"/>
    </source>
</evidence>
<evidence type="ECO:0000259" key="8">
    <source>
        <dbReference type="Pfam" id="PF00432"/>
    </source>
</evidence>
<dbReference type="PANTHER" id="PTHR11774">
    <property type="entry name" value="GERANYLGERANYL TRANSFERASE TYPE BETA SUBUNIT"/>
    <property type="match status" value="1"/>
</dbReference>
<keyword evidence="6" id="KW-0677">Repeat</keyword>
<dbReference type="InParanoid" id="A0A2K1QSD9"/>
<dbReference type="GO" id="GO:0004662">
    <property type="term" value="F:CAAX-protein geranylgeranyltransferase activity"/>
    <property type="evidence" value="ECO:0007669"/>
    <property type="project" value="TreeGrafter"/>
</dbReference>
<evidence type="ECO:0000313" key="9">
    <source>
        <dbReference type="EMBL" id="PNS17783.1"/>
    </source>
</evidence>
<dbReference type="Gene3D" id="1.50.10.20">
    <property type="match status" value="1"/>
</dbReference>
<name>A0A2K1QSD9_9PEZI</name>
<comment type="caution">
    <text evidence="9">The sequence shown here is derived from an EMBL/GenBank/DDBJ whole genome shotgun (WGS) entry which is preliminary data.</text>
</comment>
<keyword evidence="4" id="KW-0808">Transferase</keyword>
<comment type="cofactor">
    <cofactor evidence="1">
        <name>Zn(2+)</name>
        <dbReference type="ChEBI" id="CHEBI:29105"/>
    </cofactor>
</comment>
<sequence length="436" mass="47782">MVDSGIVACSAVPVKDNPCLDSKRHTKYFLRCLKTFLPQPYTSNDSNRLSLAFFIVAGLDILGTLEDNTTPQERADYTDWIYRNQHPKGGFRAFPGTYFGDLGNDENARWDPANLPATYFALCLLLILDDDFSRLKRRECLTWLPQLQRADGSFGETVVDGLVHGGSDSRFGYCASGVQYILAGTSHAIQRQEGGIQVDKLVECIRSAESYDGGISDAPYHEPHAGYTYCGLGALSFLGRLKTPNSPSPASIPTAPIEPSHTIQWLVSRQTGTITEEDSFDTLHDETDTPETCHDAHTFVSPSSLSVQGKLSFAARPSVSFAQDWCGVNGRPNKIADTCYAFWVGGSLALLESDDLLEKKRLRKWLLERTAHPALGGFGKHAGELPDIYHSCLGLAALSLLGEEGLEKLDPAMCITQRAKGRLGGLWKTWGVEGDL</sequence>
<gene>
    <name evidence="9" type="ORF">CAC42_3178</name>
</gene>
<evidence type="ECO:0000313" key="10">
    <source>
        <dbReference type="Proteomes" id="UP000243797"/>
    </source>
</evidence>
<dbReference type="Proteomes" id="UP000243797">
    <property type="component" value="Unassembled WGS sequence"/>
</dbReference>
<dbReference type="InterPro" id="IPR008930">
    <property type="entry name" value="Terpenoid_cyclase/PrenylTrfase"/>
</dbReference>
<comment type="similarity">
    <text evidence="2">Belongs to the protein prenyltransferase subunit beta family.</text>
</comment>
<evidence type="ECO:0000256" key="5">
    <source>
        <dbReference type="ARBA" id="ARBA00022723"/>
    </source>
</evidence>
<evidence type="ECO:0000256" key="6">
    <source>
        <dbReference type="ARBA" id="ARBA00022737"/>
    </source>
</evidence>
<keyword evidence="10" id="KW-1185">Reference proteome</keyword>
<evidence type="ECO:0000256" key="2">
    <source>
        <dbReference type="ARBA" id="ARBA00010497"/>
    </source>
</evidence>
<dbReference type="GO" id="GO:0005953">
    <property type="term" value="C:CAAX-protein geranylgeranyltransferase complex"/>
    <property type="evidence" value="ECO:0007669"/>
    <property type="project" value="TreeGrafter"/>
</dbReference>
<protein>
    <recommendedName>
        <fullName evidence="8">Prenyltransferase alpha-alpha toroid domain-containing protein</fullName>
    </recommendedName>
</protein>
<keyword evidence="3" id="KW-0637">Prenyltransferase</keyword>
<dbReference type="OrthoDB" id="24893at2759"/>
<evidence type="ECO:0000256" key="1">
    <source>
        <dbReference type="ARBA" id="ARBA00001947"/>
    </source>
</evidence>
<keyword evidence="7" id="KW-0862">Zinc</keyword>
<organism evidence="9 10">
    <name type="scientific">Sphaceloma murrayae</name>
    <dbReference type="NCBI Taxonomy" id="2082308"/>
    <lineage>
        <taxon>Eukaryota</taxon>
        <taxon>Fungi</taxon>
        <taxon>Dikarya</taxon>
        <taxon>Ascomycota</taxon>
        <taxon>Pezizomycotina</taxon>
        <taxon>Dothideomycetes</taxon>
        <taxon>Dothideomycetidae</taxon>
        <taxon>Myriangiales</taxon>
        <taxon>Elsinoaceae</taxon>
        <taxon>Sphaceloma</taxon>
    </lineage>
</organism>
<dbReference type="STRING" id="2082308.A0A2K1QSD9"/>
<keyword evidence="5" id="KW-0479">Metal-binding</keyword>
<dbReference type="InterPro" id="IPR045089">
    <property type="entry name" value="PGGT1B-like"/>
</dbReference>
<dbReference type="FunCoup" id="A0A2K1QSD9">
    <property type="interactions" value="4"/>
</dbReference>
<dbReference type="SUPFAM" id="SSF48239">
    <property type="entry name" value="Terpenoid cyclases/Protein prenyltransferases"/>
    <property type="match status" value="1"/>
</dbReference>
<dbReference type="InterPro" id="IPR001330">
    <property type="entry name" value="Prenyltrans"/>
</dbReference>
<proteinExistence type="inferred from homology"/>
<dbReference type="AlphaFoldDB" id="A0A2K1QSD9"/>